<dbReference type="InterPro" id="IPR006036">
    <property type="entry name" value="K_uptake_TrkA"/>
</dbReference>
<dbReference type="InterPro" id="IPR003148">
    <property type="entry name" value="RCK_N"/>
</dbReference>
<evidence type="ECO:0000313" key="10">
    <source>
        <dbReference type="Proteomes" id="UP000824164"/>
    </source>
</evidence>
<dbReference type="GO" id="GO:0015079">
    <property type="term" value="F:potassium ion transmembrane transporter activity"/>
    <property type="evidence" value="ECO:0007669"/>
    <property type="project" value="InterPro"/>
</dbReference>
<dbReference type="PRINTS" id="PR00335">
    <property type="entry name" value="KUPTAKETRKA"/>
</dbReference>
<proteinExistence type="predicted"/>
<comment type="caution">
    <text evidence="9">The sequence shown here is derived from an EMBL/GenBank/DDBJ whole genome shotgun (WGS) entry which is preliminary data.</text>
</comment>
<dbReference type="NCBIfam" id="NF007033">
    <property type="entry name" value="PRK09496.1-5"/>
    <property type="match status" value="1"/>
</dbReference>
<dbReference type="Pfam" id="PF02254">
    <property type="entry name" value="TrkA_N"/>
    <property type="match status" value="2"/>
</dbReference>
<keyword evidence="2" id="KW-0813">Transport</keyword>
<accession>A0A9D1HFP3</accession>
<evidence type="ECO:0000256" key="4">
    <source>
        <dbReference type="ARBA" id="ARBA00022958"/>
    </source>
</evidence>
<dbReference type="SUPFAM" id="SSF51735">
    <property type="entry name" value="NAD(P)-binding Rossmann-fold domains"/>
    <property type="match status" value="2"/>
</dbReference>
<dbReference type="InterPro" id="IPR036721">
    <property type="entry name" value="RCK_C_sf"/>
</dbReference>
<reference evidence="9" key="2">
    <citation type="journal article" date="2021" name="PeerJ">
        <title>Extensive microbial diversity within the chicken gut microbiome revealed by metagenomics and culture.</title>
        <authorList>
            <person name="Gilroy R."/>
            <person name="Ravi A."/>
            <person name="Getino M."/>
            <person name="Pursley I."/>
            <person name="Horton D.L."/>
            <person name="Alikhan N.F."/>
            <person name="Baker D."/>
            <person name="Gharbi K."/>
            <person name="Hall N."/>
            <person name="Watson M."/>
            <person name="Adriaenssens E.M."/>
            <person name="Foster-Nyarko E."/>
            <person name="Jarju S."/>
            <person name="Secka A."/>
            <person name="Antonio M."/>
            <person name="Oren A."/>
            <person name="Chaudhuri R.R."/>
            <person name="La Ragione R."/>
            <person name="Hildebrand F."/>
            <person name="Pallen M.J."/>
        </authorList>
    </citation>
    <scope>NUCLEOTIDE SEQUENCE</scope>
    <source>
        <strain evidence="9">CHK187-14744</strain>
    </source>
</reference>
<feature type="domain" description="RCK N-terminal" evidence="7">
    <location>
        <begin position="1"/>
        <end position="120"/>
    </location>
</feature>
<dbReference type="InterPro" id="IPR006037">
    <property type="entry name" value="RCK_C"/>
</dbReference>
<reference evidence="9" key="1">
    <citation type="submission" date="2020-10" db="EMBL/GenBank/DDBJ databases">
        <authorList>
            <person name="Gilroy R."/>
        </authorList>
    </citation>
    <scope>NUCLEOTIDE SEQUENCE</scope>
    <source>
        <strain evidence="9">CHK187-14744</strain>
    </source>
</reference>
<feature type="domain" description="RCK N-terminal" evidence="7">
    <location>
        <begin position="228"/>
        <end position="346"/>
    </location>
</feature>
<dbReference type="PANTHER" id="PTHR43833:SF5">
    <property type="entry name" value="TRK SYSTEM POTASSIUM UPTAKE PROTEIN TRKA"/>
    <property type="match status" value="1"/>
</dbReference>
<dbReference type="NCBIfam" id="NF007039">
    <property type="entry name" value="PRK09496.3-2"/>
    <property type="match status" value="1"/>
</dbReference>
<evidence type="ECO:0000256" key="5">
    <source>
        <dbReference type="ARBA" id="ARBA00023027"/>
    </source>
</evidence>
<dbReference type="InterPro" id="IPR036291">
    <property type="entry name" value="NAD(P)-bd_dom_sf"/>
</dbReference>
<dbReference type="Gene3D" id="3.40.50.720">
    <property type="entry name" value="NAD(P)-binding Rossmann-like Domain"/>
    <property type="match status" value="2"/>
</dbReference>
<keyword evidence="6" id="KW-0406">Ion transport</keyword>
<dbReference type="SUPFAM" id="SSF116726">
    <property type="entry name" value="TrkA C-terminal domain-like"/>
    <property type="match status" value="2"/>
</dbReference>
<feature type="domain" description="RCK C-terminal" evidence="8">
    <location>
        <begin position="140"/>
        <end position="224"/>
    </location>
</feature>
<dbReference type="InterPro" id="IPR050721">
    <property type="entry name" value="Trk_Ktr_HKT_K-transport"/>
</dbReference>
<protein>
    <recommendedName>
        <fullName evidence="1">Trk system potassium uptake protein TrkA</fullName>
    </recommendedName>
</protein>
<dbReference type="NCBIfam" id="NF007031">
    <property type="entry name" value="PRK09496.1-2"/>
    <property type="match status" value="1"/>
</dbReference>
<evidence type="ECO:0000313" key="9">
    <source>
        <dbReference type="EMBL" id="HIU02461.1"/>
    </source>
</evidence>
<keyword evidence="5" id="KW-0520">NAD</keyword>
<evidence type="ECO:0000259" key="8">
    <source>
        <dbReference type="PROSITE" id="PS51202"/>
    </source>
</evidence>
<feature type="domain" description="RCK C-terminal" evidence="8">
    <location>
        <begin position="371"/>
        <end position="452"/>
    </location>
</feature>
<name>A0A9D1HFP3_9FIRM</name>
<keyword evidence="4" id="KW-0630">Potassium</keyword>
<dbReference type="AlphaFoldDB" id="A0A9D1HFP3"/>
<evidence type="ECO:0000256" key="2">
    <source>
        <dbReference type="ARBA" id="ARBA00022448"/>
    </source>
</evidence>
<keyword evidence="3" id="KW-0633">Potassium transport</keyword>
<evidence type="ECO:0000259" key="7">
    <source>
        <dbReference type="PROSITE" id="PS51201"/>
    </source>
</evidence>
<dbReference type="EMBL" id="DVLT01000031">
    <property type="protein sequence ID" value="HIU02461.1"/>
    <property type="molecule type" value="Genomic_DNA"/>
</dbReference>
<dbReference type="GO" id="GO:0005886">
    <property type="term" value="C:plasma membrane"/>
    <property type="evidence" value="ECO:0007669"/>
    <property type="project" value="InterPro"/>
</dbReference>
<dbReference type="PROSITE" id="PS51202">
    <property type="entry name" value="RCK_C"/>
    <property type="match status" value="2"/>
</dbReference>
<evidence type="ECO:0000256" key="6">
    <source>
        <dbReference type="ARBA" id="ARBA00023065"/>
    </source>
</evidence>
<dbReference type="Pfam" id="PF02080">
    <property type="entry name" value="TrkA_C"/>
    <property type="match status" value="2"/>
</dbReference>
<evidence type="ECO:0000256" key="1">
    <source>
        <dbReference type="ARBA" id="ARBA00017378"/>
    </source>
</evidence>
<dbReference type="PANTHER" id="PTHR43833">
    <property type="entry name" value="POTASSIUM CHANNEL PROTEIN 2-RELATED-RELATED"/>
    <property type="match status" value="1"/>
</dbReference>
<sequence length="452" mass="50156">MNIIIVGCGKVGSNLTELLINEDHNITVIDTREKKVAHLTENFDVMGYVGNGASIDTLTEANIQETDILIAVTGSDETNLLMCLMAKKAARCHTIARVRNPMYNREIDFIKAQMGISMIINPELAAANEIFQLLRFPSAYKIDAFSSGKVQLFKILIQNGQVLDGLEVKDLSSVCNCDVLVCTVERGDNVTIPGGNFRLKEGDLITVIASQDNMIAFFRKLNLSVRQARNTLIIGGGTIGYYLAKRLLDAHIKVRIIENDPDRCEQLAEDLPEASIINGDGSDKQLLIEEGLSRAESFVTLTNVDEENILLSMFAQRHSKAKTVTKINRLAFDEIVESLNIGSVVYPKYITADYILQYVRALQNSVGNRIARLYHIMNNRVEAIEFSISESSPVTDVPLMNLNLKDNQLICCINRNGKIIIPRGQDTIRIGDSVIIVTLEKGLQDVRDILKG</sequence>
<dbReference type="NCBIfam" id="NF007041">
    <property type="entry name" value="PRK09496.3-4"/>
    <property type="match status" value="1"/>
</dbReference>
<gene>
    <name evidence="9" type="primary">trkA</name>
    <name evidence="9" type="ORF">IAB63_04335</name>
</gene>
<dbReference type="PROSITE" id="PS51201">
    <property type="entry name" value="RCK_N"/>
    <property type="match status" value="2"/>
</dbReference>
<organism evidence="9 10">
    <name type="scientific">Candidatus Onthocola gallistercoris</name>
    <dbReference type="NCBI Taxonomy" id="2840876"/>
    <lineage>
        <taxon>Bacteria</taxon>
        <taxon>Bacillati</taxon>
        <taxon>Bacillota</taxon>
        <taxon>Bacilli</taxon>
        <taxon>Candidatus Onthocola</taxon>
    </lineage>
</organism>
<dbReference type="Gene3D" id="3.30.70.1450">
    <property type="entry name" value="Regulator of K+ conductance, C-terminal domain"/>
    <property type="match status" value="2"/>
</dbReference>
<evidence type="ECO:0000256" key="3">
    <source>
        <dbReference type="ARBA" id="ARBA00022538"/>
    </source>
</evidence>
<dbReference type="Proteomes" id="UP000824164">
    <property type="component" value="Unassembled WGS sequence"/>
</dbReference>